<evidence type="ECO:0000313" key="10">
    <source>
        <dbReference type="Proteomes" id="UP000473826"/>
    </source>
</evidence>
<feature type="region of interest" description="Disordered" evidence="8">
    <location>
        <begin position="13"/>
        <end position="64"/>
    </location>
</feature>
<dbReference type="GO" id="GO:0005762">
    <property type="term" value="C:mitochondrial large ribosomal subunit"/>
    <property type="evidence" value="ECO:0007669"/>
    <property type="project" value="TreeGrafter"/>
</dbReference>
<dbReference type="OrthoDB" id="270763at2759"/>
<evidence type="ECO:0000313" key="9">
    <source>
        <dbReference type="EMBL" id="TXT10877.1"/>
    </source>
</evidence>
<evidence type="ECO:0000256" key="5">
    <source>
        <dbReference type="ARBA" id="ARBA00023274"/>
    </source>
</evidence>
<dbReference type="Pfam" id="PF06984">
    <property type="entry name" value="MRP-L47"/>
    <property type="match status" value="1"/>
</dbReference>
<keyword evidence="3" id="KW-0689">Ribosomal protein</keyword>
<keyword evidence="4" id="KW-0496">Mitochondrion</keyword>
<dbReference type="Gene3D" id="6.10.330.20">
    <property type="match status" value="1"/>
</dbReference>
<gene>
    <name evidence="9" type="ORF">VHUM_02382</name>
</gene>
<dbReference type="InterPro" id="IPR038340">
    <property type="entry name" value="MRP-L47_sf"/>
</dbReference>
<name>A0A7D8Z1D0_VANHU</name>
<sequence length="306" mass="33308">MSVPRLLRSLHTTTRAASEAASTSTAAAAAAPRFTPKGRPIPTRPPRTTRVNLPSGLPEPPSYPPPASYFTELEQIEARLSAEQRSPKPHPLWAFFHVPPAAMRKVGVKTQFPPDMGSLERLDDEAAAIASGRSWTAAELRHKSFEDLHTLWYVLLRERNVLATQREERRRQGIPPGYGGEVLTKRGFRCRKSMARIKYVLNERRLALIAAGGPQLPPAEPHFDVLSASAAIAGTVETPSLRSLLPPSARKTRKAKKAEKALTRDEEAEIAAEVAADAAVEDAEIAAEVAEEKKAEAAAVDAAKKQ</sequence>
<evidence type="ECO:0000256" key="7">
    <source>
        <dbReference type="ARBA" id="ARBA00035399"/>
    </source>
</evidence>
<dbReference type="PANTHER" id="PTHR21183">
    <property type="entry name" value="RIBOSOMAL PROTEIN L47, MITOCHONDRIAL-RELATED"/>
    <property type="match status" value="1"/>
</dbReference>
<evidence type="ECO:0000256" key="2">
    <source>
        <dbReference type="ARBA" id="ARBA00009254"/>
    </source>
</evidence>
<feature type="compositionally biased region" description="Low complexity" evidence="8">
    <location>
        <begin position="13"/>
        <end position="56"/>
    </location>
</feature>
<dbReference type="Proteomes" id="UP000473826">
    <property type="component" value="Unassembled WGS sequence"/>
</dbReference>
<proteinExistence type="inferred from homology"/>
<evidence type="ECO:0000256" key="8">
    <source>
        <dbReference type="SAM" id="MobiDB-lite"/>
    </source>
</evidence>
<organism evidence="9 10">
    <name type="scientific">Vanrija humicola</name>
    <name type="common">Yeast</name>
    <name type="synonym">Cryptococcus humicola</name>
    <dbReference type="NCBI Taxonomy" id="5417"/>
    <lineage>
        <taxon>Eukaryota</taxon>
        <taxon>Fungi</taxon>
        <taxon>Dikarya</taxon>
        <taxon>Basidiomycota</taxon>
        <taxon>Agaricomycotina</taxon>
        <taxon>Tremellomycetes</taxon>
        <taxon>Trichosporonales</taxon>
        <taxon>Trichosporonaceae</taxon>
        <taxon>Vanrija</taxon>
    </lineage>
</organism>
<dbReference type="PANTHER" id="PTHR21183:SF18">
    <property type="entry name" value="LARGE RIBOSOMAL SUBUNIT PROTEIN UL29M"/>
    <property type="match status" value="1"/>
</dbReference>
<comment type="caution">
    <text evidence="9">The sequence shown here is derived from an EMBL/GenBank/DDBJ whole genome shotgun (WGS) entry which is preliminary data.</text>
</comment>
<dbReference type="InterPro" id="IPR010729">
    <property type="entry name" value="Ribosomal_uL29_mit"/>
</dbReference>
<evidence type="ECO:0000256" key="3">
    <source>
        <dbReference type="ARBA" id="ARBA00022980"/>
    </source>
</evidence>
<evidence type="ECO:0000256" key="6">
    <source>
        <dbReference type="ARBA" id="ARBA00035289"/>
    </source>
</evidence>
<reference evidence="9 10" key="1">
    <citation type="journal article" date="2019" name="PLoS Genet.">
        <title>Convergent evolution of linked mating-type loci in basidiomycete fungi.</title>
        <authorList>
            <person name="Sun S."/>
            <person name="Coelho M.A."/>
            <person name="Heitman J."/>
            <person name="Nowrousian M."/>
        </authorList>
    </citation>
    <scope>NUCLEOTIDE SEQUENCE [LARGE SCALE GENOMIC DNA]</scope>
    <source>
        <strain evidence="9 10">CBS 4282</strain>
    </source>
</reference>
<dbReference type="GO" id="GO:0003735">
    <property type="term" value="F:structural constituent of ribosome"/>
    <property type="evidence" value="ECO:0007669"/>
    <property type="project" value="InterPro"/>
</dbReference>
<dbReference type="AlphaFoldDB" id="A0A7D8Z1D0"/>
<dbReference type="GO" id="GO:0032543">
    <property type="term" value="P:mitochondrial translation"/>
    <property type="evidence" value="ECO:0007669"/>
    <property type="project" value="TreeGrafter"/>
</dbReference>
<comment type="similarity">
    <text evidence="2">Belongs to the universal ribosomal protein uL29 family.</text>
</comment>
<evidence type="ECO:0000256" key="1">
    <source>
        <dbReference type="ARBA" id="ARBA00004173"/>
    </source>
</evidence>
<dbReference type="EMBL" id="QKWK01000005">
    <property type="protein sequence ID" value="TXT10877.1"/>
    <property type="molecule type" value="Genomic_DNA"/>
</dbReference>
<accession>A0A7D8Z1D0</accession>
<keyword evidence="10" id="KW-1185">Reference proteome</keyword>
<protein>
    <recommendedName>
        <fullName evidence="6">Large ribosomal subunit protein uL29m</fullName>
    </recommendedName>
    <alternativeName>
        <fullName evidence="7">54S ribosomal protein L4, mitochondrial</fullName>
    </alternativeName>
</protein>
<evidence type="ECO:0000256" key="4">
    <source>
        <dbReference type="ARBA" id="ARBA00023128"/>
    </source>
</evidence>
<comment type="subcellular location">
    <subcellularLocation>
        <location evidence="1">Mitochondrion</location>
    </subcellularLocation>
</comment>
<keyword evidence="5" id="KW-0687">Ribonucleoprotein</keyword>